<comment type="caution">
    <text evidence="1">The sequence shown here is derived from an EMBL/GenBank/DDBJ whole genome shotgun (WGS) entry which is preliminary data.</text>
</comment>
<keyword evidence="1" id="KW-0378">Hydrolase</keyword>
<accession>A0A6L9S7W5</accession>
<reference evidence="1 2" key="1">
    <citation type="submission" date="2020-02" db="EMBL/GenBank/DDBJ databases">
        <authorList>
            <person name="Li X.-J."/>
            <person name="Han X.-M."/>
        </authorList>
    </citation>
    <scope>NUCLEOTIDE SEQUENCE [LARGE SCALE GENOMIC DNA]</scope>
    <source>
        <strain evidence="1 2">CCTCC AB 2017055</strain>
    </source>
</reference>
<proteinExistence type="predicted"/>
<dbReference type="Proteomes" id="UP000475214">
    <property type="component" value="Unassembled WGS sequence"/>
</dbReference>
<dbReference type="RefSeq" id="WP_163736729.1">
    <property type="nucleotide sequence ID" value="NZ_JAAGOA010000006.1"/>
</dbReference>
<dbReference type="Gene3D" id="3.40.50.1000">
    <property type="entry name" value="HAD superfamily/HAD-like"/>
    <property type="match status" value="1"/>
</dbReference>
<dbReference type="Pfam" id="PF00702">
    <property type="entry name" value="Hydrolase"/>
    <property type="match status" value="1"/>
</dbReference>
<evidence type="ECO:0000313" key="1">
    <source>
        <dbReference type="EMBL" id="NEE00652.1"/>
    </source>
</evidence>
<gene>
    <name evidence="1" type="ORF">G1H10_10775</name>
</gene>
<organism evidence="1 2">
    <name type="scientific">Phytoactinopolyspora halotolerans</name>
    <dbReference type="NCBI Taxonomy" id="1981512"/>
    <lineage>
        <taxon>Bacteria</taxon>
        <taxon>Bacillati</taxon>
        <taxon>Actinomycetota</taxon>
        <taxon>Actinomycetes</taxon>
        <taxon>Jiangellales</taxon>
        <taxon>Jiangellaceae</taxon>
        <taxon>Phytoactinopolyspora</taxon>
    </lineage>
</organism>
<dbReference type="NCBIfam" id="TIGR01509">
    <property type="entry name" value="HAD-SF-IA-v3"/>
    <property type="match status" value="1"/>
</dbReference>
<dbReference type="PANTHER" id="PTHR43481">
    <property type="entry name" value="FRUCTOSE-1-PHOSPHATE PHOSPHATASE"/>
    <property type="match status" value="1"/>
</dbReference>
<protein>
    <submittedName>
        <fullName evidence="1">HAD-IA family hydrolase</fullName>
    </submittedName>
</protein>
<dbReference type="AlphaFoldDB" id="A0A6L9S7W5"/>
<keyword evidence="2" id="KW-1185">Reference proteome</keyword>
<dbReference type="EMBL" id="JAAGOA010000006">
    <property type="protein sequence ID" value="NEE00652.1"/>
    <property type="molecule type" value="Genomic_DNA"/>
</dbReference>
<dbReference type="InterPro" id="IPR023198">
    <property type="entry name" value="PGP-like_dom2"/>
</dbReference>
<dbReference type="InterPro" id="IPR006439">
    <property type="entry name" value="HAD-SF_hydro_IA"/>
</dbReference>
<dbReference type="GO" id="GO:0050308">
    <property type="term" value="F:sugar-phosphatase activity"/>
    <property type="evidence" value="ECO:0007669"/>
    <property type="project" value="TreeGrafter"/>
</dbReference>
<dbReference type="PANTHER" id="PTHR43481:SF4">
    <property type="entry name" value="GLYCEROL-1-PHOSPHATE PHOSPHOHYDROLASE 1-RELATED"/>
    <property type="match status" value="1"/>
</dbReference>
<dbReference type="SUPFAM" id="SSF56784">
    <property type="entry name" value="HAD-like"/>
    <property type="match status" value="1"/>
</dbReference>
<sequence length="264" mass="28498">MTVTREPALYLERIAGMIFDVDGVVTDTAALHAEAWKRTFDEFFERRAQEIGVECTPFDTSADYPRFVADRPRREGLRALLSSRGIALAERNGPSGADPDTMWSLAERKDRYFAEQLEAHGVRAYRDVIALLRDIQYRGVATAAVSAGRTCGRLLAASGMTQMFDVCIEGGRADRLRLPGKPDPTVFVEAARRLGVAPPDAVVVEDAPAGVEAGRRGGFGLVIGLDRTGTSAEGFLRSGADTVVGSLHDLMLVGQRAVAGMART</sequence>
<dbReference type="SFLD" id="SFLDS00003">
    <property type="entry name" value="Haloacid_Dehalogenase"/>
    <property type="match status" value="1"/>
</dbReference>
<dbReference type="InterPro" id="IPR023214">
    <property type="entry name" value="HAD_sf"/>
</dbReference>
<dbReference type="InterPro" id="IPR051806">
    <property type="entry name" value="HAD-like_SPP"/>
</dbReference>
<dbReference type="InterPro" id="IPR036412">
    <property type="entry name" value="HAD-like_sf"/>
</dbReference>
<dbReference type="SFLD" id="SFLDG01129">
    <property type="entry name" value="C1.5:_HAD__Beta-PGM__Phosphata"/>
    <property type="match status" value="1"/>
</dbReference>
<name>A0A6L9S7W5_9ACTN</name>
<dbReference type="Gene3D" id="1.10.150.240">
    <property type="entry name" value="Putative phosphatase, domain 2"/>
    <property type="match status" value="1"/>
</dbReference>
<evidence type="ECO:0000313" key="2">
    <source>
        <dbReference type="Proteomes" id="UP000475214"/>
    </source>
</evidence>